<protein>
    <submittedName>
        <fullName evidence="3">Basic proline-rich protein-like</fullName>
    </submittedName>
</protein>
<feature type="region of interest" description="Disordered" evidence="1">
    <location>
        <begin position="1"/>
        <end position="170"/>
    </location>
</feature>
<feature type="compositionally biased region" description="Basic residues" evidence="1">
    <location>
        <begin position="78"/>
        <end position="89"/>
    </location>
</feature>
<accession>A0A340Y9A4</accession>
<organism evidence="2 3">
    <name type="scientific">Lipotes vexillifer</name>
    <name type="common">Yangtze river dolphin</name>
    <dbReference type="NCBI Taxonomy" id="118797"/>
    <lineage>
        <taxon>Eukaryota</taxon>
        <taxon>Metazoa</taxon>
        <taxon>Chordata</taxon>
        <taxon>Craniata</taxon>
        <taxon>Vertebrata</taxon>
        <taxon>Euteleostomi</taxon>
        <taxon>Mammalia</taxon>
        <taxon>Eutheria</taxon>
        <taxon>Laurasiatheria</taxon>
        <taxon>Artiodactyla</taxon>
        <taxon>Whippomorpha</taxon>
        <taxon>Cetacea</taxon>
        <taxon>Odontoceti</taxon>
        <taxon>Lipotidae</taxon>
        <taxon>Lipotes</taxon>
    </lineage>
</organism>
<proteinExistence type="predicted"/>
<gene>
    <name evidence="3" type="primary">LOC103091355</name>
</gene>
<dbReference type="InParanoid" id="A0A340Y9A4"/>
<sequence>MPKFQAGLGPARFSRPPAPALRHLPGQPWSAPSPPGPARGPGTAPTWSPLTPRGHGSGSRSRSSEGGGVTRQGVGRKISPKRTRRTRARQRGEAAGRAGTPPARHLSAAGRSTAGGRGPAGRGSADSRLPKLGGARLPASPPPPPARPPGPQGPAAAGTRRQLGCGASPSFCPRASVVRRAVRAASPLPRPESLLKIIVVIRKVLPL</sequence>
<feature type="compositionally biased region" description="Low complexity" evidence="1">
    <location>
        <begin position="122"/>
        <end position="138"/>
    </location>
</feature>
<keyword evidence="2" id="KW-1185">Reference proteome</keyword>
<dbReference type="Proteomes" id="UP000265300">
    <property type="component" value="Unplaced"/>
</dbReference>
<dbReference type="AlphaFoldDB" id="A0A340Y9A4"/>
<name>A0A340Y9A4_LIPVE</name>
<reference evidence="3" key="1">
    <citation type="submission" date="2025-08" db="UniProtKB">
        <authorList>
            <consortium name="RefSeq"/>
        </authorList>
    </citation>
    <scope>IDENTIFICATION</scope>
</reference>
<evidence type="ECO:0000313" key="2">
    <source>
        <dbReference type="Proteomes" id="UP000265300"/>
    </source>
</evidence>
<dbReference type="GeneID" id="103091355"/>
<feature type="compositionally biased region" description="Pro residues" evidence="1">
    <location>
        <begin position="139"/>
        <end position="152"/>
    </location>
</feature>
<dbReference type="RefSeq" id="XP_007469703.1">
    <property type="nucleotide sequence ID" value="XM_007469641.1"/>
</dbReference>
<evidence type="ECO:0000313" key="3">
    <source>
        <dbReference type="RefSeq" id="XP_007469703.1"/>
    </source>
</evidence>
<dbReference type="KEGG" id="lve:103091355"/>
<evidence type="ECO:0000256" key="1">
    <source>
        <dbReference type="SAM" id="MobiDB-lite"/>
    </source>
</evidence>